<dbReference type="EMBL" id="CP058909">
    <property type="protein sequence ID" value="QLH84722.1"/>
    <property type="molecule type" value="Genomic_DNA"/>
</dbReference>
<proteinExistence type="predicted"/>
<evidence type="ECO:0008006" key="3">
    <source>
        <dbReference type="Google" id="ProtNLM"/>
    </source>
</evidence>
<dbReference type="RefSeq" id="WP_179919800.1">
    <property type="nucleotide sequence ID" value="NZ_CP058909.1"/>
</dbReference>
<evidence type="ECO:0000313" key="1">
    <source>
        <dbReference type="EMBL" id="QLH84722.1"/>
    </source>
</evidence>
<accession>A0A7D5PE44</accession>
<organism evidence="1 2">
    <name type="scientific">Halosimplex pelagicum</name>
    <dbReference type="NCBI Taxonomy" id="869886"/>
    <lineage>
        <taxon>Archaea</taxon>
        <taxon>Methanobacteriati</taxon>
        <taxon>Methanobacteriota</taxon>
        <taxon>Stenosarchaea group</taxon>
        <taxon>Halobacteria</taxon>
        <taxon>Halobacteriales</taxon>
        <taxon>Haloarculaceae</taxon>
        <taxon>Halosimplex</taxon>
    </lineage>
</organism>
<dbReference type="OrthoDB" id="179495at2157"/>
<dbReference type="GeneID" id="56085947"/>
<dbReference type="KEGG" id="hpel:HZS54_25120"/>
<keyword evidence="2" id="KW-1185">Reference proteome</keyword>
<dbReference type="Proteomes" id="UP000509346">
    <property type="component" value="Chromosome"/>
</dbReference>
<name>A0A7D5PE44_9EURY</name>
<dbReference type="AlphaFoldDB" id="A0A7D5PE44"/>
<evidence type="ECO:0000313" key="2">
    <source>
        <dbReference type="Proteomes" id="UP000509346"/>
    </source>
</evidence>
<protein>
    <recommendedName>
        <fullName evidence="3">Rubrerythrin-like domain-containing protein</fullName>
    </recommendedName>
</protein>
<sequence>MPTRDDSTIARCADCGRVYASYYFDGTLNTPAGDSCPNCGGRELVDVRDTET</sequence>
<gene>
    <name evidence="1" type="ORF">HZS54_25120</name>
</gene>
<reference evidence="1 2" key="1">
    <citation type="submission" date="2020-07" db="EMBL/GenBank/DDBJ databases">
        <title>Halosimplex litoreum sp. nov. and Halosimplex rubrum sp. nov., isolated from different salt environments.</title>
        <authorList>
            <person name="Cui H."/>
        </authorList>
    </citation>
    <scope>NUCLEOTIDE SEQUENCE [LARGE SCALE GENOMIC DNA]</scope>
    <source>
        <strain evidence="1 2">R2</strain>
    </source>
</reference>